<dbReference type="SMART" id="SM01007">
    <property type="entry name" value="Aldolase_II"/>
    <property type="match status" value="1"/>
</dbReference>
<keyword evidence="2" id="KW-0456">Lyase</keyword>
<evidence type="ECO:0000259" key="3">
    <source>
        <dbReference type="SMART" id="SM01007"/>
    </source>
</evidence>
<dbReference type="EMBL" id="FNIR01000020">
    <property type="protein sequence ID" value="SDP65418.1"/>
    <property type="molecule type" value="Genomic_DNA"/>
</dbReference>
<dbReference type="GO" id="GO:0005829">
    <property type="term" value="C:cytosol"/>
    <property type="evidence" value="ECO:0007669"/>
    <property type="project" value="TreeGrafter"/>
</dbReference>
<dbReference type="Pfam" id="PF00596">
    <property type="entry name" value="Aldolase_II"/>
    <property type="match status" value="1"/>
</dbReference>
<dbReference type="PANTHER" id="PTHR22789">
    <property type="entry name" value="FUCULOSE PHOSPHATE ALDOLASE"/>
    <property type="match status" value="1"/>
</dbReference>
<dbReference type="OrthoDB" id="9786287at2"/>
<evidence type="ECO:0000256" key="1">
    <source>
        <dbReference type="ARBA" id="ARBA00022723"/>
    </source>
</evidence>
<dbReference type="STRING" id="1052260.SAMN05660199_04499"/>
<gene>
    <name evidence="4" type="ORF">SAMN05660199_04499</name>
</gene>
<feature type="domain" description="Class II aldolase/adducin N-terminal" evidence="3">
    <location>
        <begin position="20"/>
        <end position="195"/>
    </location>
</feature>
<evidence type="ECO:0000313" key="4">
    <source>
        <dbReference type="EMBL" id="SDP65418.1"/>
    </source>
</evidence>
<dbReference type="GO" id="GO:0016832">
    <property type="term" value="F:aldehyde-lyase activity"/>
    <property type="evidence" value="ECO:0007669"/>
    <property type="project" value="TreeGrafter"/>
</dbReference>
<sequence length="224" mass="23245">MTDPGIDTGIDTAAVQAAREAVAAGGRRLVDEGLVTGTAGNVSVRVGDLVAISPSSVPYAEVGPEDVCLVHPDGSPAEGSTSRRPSTETGLHLSVYAATDAGAVVHHHGLRSVAVSTVVDVLPPLHYYAVRLGGAPRVAPYHRYGTPELARAVTEALADRSAALMQNHGAVTHGATLDDAFERAHLLEWLCELYVTATALGRPRVLTDDELAEVVASRYGGPTA</sequence>
<dbReference type="InterPro" id="IPR001303">
    <property type="entry name" value="Aldolase_II/adducin_N"/>
</dbReference>
<keyword evidence="1" id="KW-0479">Metal-binding</keyword>
<organism evidence="4 5">
    <name type="scientific">Klenkia soli</name>
    <dbReference type="NCBI Taxonomy" id="1052260"/>
    <lineage>
        <taxon>Bacteria</taxon>
        <taxon>Bacillati</taxon>
        <taxon>Actinomycetota</taxon>
        <taxon>Actinomycetes</taxon>
        <taxon>Geodermatophilales</taxon>
        <taxon>Geodermatophilaceae</taxon>
        <taxon>Klenkia</taxon>
    </lineage>
</organism>
<dbReference type="InterPro" id="IPR050197">
    <property type="entry name" value="Aldolase_class_II_sugar_metab"/>
</dbReference>
<dbReference type="InterPro" id="IPR036409">
    <property type="entry name" value="Aldolase_II/adducin_N_sf"/>
</dbReference>
<dbReference type="PANTHER" id="PTHR22789:SF0">
    <property type="entry name" value="3-OXO-TETRONATE 4-PHOSPHATE DECARBOXYLASE-RELATED"/>
    <property type="match status" value="1"/>
</dbReference>
<name>A0A1H0UHE8_9ACTN</name>
<proteinExistence type="predicted"/>
<reference evidence="5" key="1">
    <citation type="submission" date="2016-10" db="EMBL/GenBank/DDBJ databases">
        <authorList>
            <person name="Varghese N."/>
            <person name="Submissions S."/>
        </authorList>
    </citation>
    <scope>NUCLEOTIDE SEQUENCE [LARGE SCALE GENOMIC DNA]</scope>
    <source>
        <strain evidence="5">DSM 45843</strain>
    </source>
</reference>
<evidence type="ECO:0000256" key="2">
    <source>
        <dbReference type="ARBA" id="ARBA00023239"/>
    </source>
</evidence>
<dbReference type="Proteomes" id="UP000199088">
    <property type="component" value="Unassembled WGS sequence"/>
</dbReference>
<dbReference type="SUPFAM" id="SSF53639">
    <property type="entry name" value="AraD/HMP-PK domain-like"/>
    <property type="match status" value="1"/>
</dbReference>
<evidence type="ECO:0000313" key="5">
    <source>
        <dbReference type="Proteomes" id="UP000199088"/>
    </source>
</evidence>
<dbReference type="GO" id="GO:0046872">
    <property type="term" value="F:metal ion binding"/>
    <property type="evidence" value="ECO:0007669"/>
    <property type="project" value="UniProtKB-KW"/>
</dbReference>
<keyword evidence="5" id="KW-1185">Reference proteome</keyword>
<dbReference type="AlphaFoldDB" id="A0A1H0UHE8"/>
<accession>A0A1H0UHE8</accession>
<dbReference type="RefSeq" id="WP_091250418.1">
    <property type="nucleotide sequence ID" value="NZ_FNIR01000020.1"/>
</dbReference>
<protein>
    <submittedName>
        <fullName evidence="4">L-fuculose 1-phosphate aldolase</fullName>
    </submittedName>
</protein>
<dbReference type="Gene3D" id="3.40.225.10">
    <property type="entry name" value="Class II aldolase/adducin N-terminal domain"/>
    <property type="match status" value="1"/>
</dbReference>
<dbReference type="GO" id="GO:0019323">
    <property type="term" value="P:pentose catabolic process"/>
    <property type="evidence" value="ECO:0007669"/>
    <property type="project" value="TreeGrafter"/>
</dbReference>